<dbReference type="InterPro" id="IPR058593">
    <property type="entry name" value="ARB_07466-like_C"/>
</dbReference>
<sequence length="323" mass="34643">MRKVAVGVVVLGVVAVAAFAGVRVLLDRVVSPFLASPECTATVDDTTVTLSPEQAQNAALIAAIAVRRDLPARAATIALATAYQESDLYNLSTGDRDSLGLFQQRPSQGWGTEDEVQNPAYATNAFYDALVAVDGWQDLPITVAAQEVQRSAFPEAYADHENDARVLASALTGWSQAAFTCVAGDAPSAGPTRLLESGLTRRADRVRREVLAVFGDVPLGGFAPGGVTDGHSEDSAHYDGRAVDVFFRPVDESSKVSGWAVAQYLVAQADRLGIATVIYDARIWTARRSEQGWRDYDIDTGDADAATRQVLLHRDHVHVDVYP</sequence>
<keyword evidence="3" id="KW-1185">Reference proteome</keyword>
<dbReference type="RefSeq" id="WP_250827154.1">
    <property type="nucleotide sequence ID" value="NZ_JAMOIL010000010.1"/>
</dbReference>
<reference evidence="2" key="1">
    <citation type="submission" date="2022-05" db="EMBL/GenBank/DDBJ databases">
        <authorList>
            <person name="Tuo L."/>
        </authorList>
    </citation>
    <scope>NUCLEOTIDE SEQUENCE</scope>
    <source>
        <strain evidence="2">BSK12Z-4</strain>
    </source>
</reference>
<gene>
    <name evidence="2" type="ORF">M8330_09680</name>
</gene>
<evidence type="ECO:0000259" key="1">
    <source>
        <dbReference type="Pfam" id="PF26571"/>
    </source>
</evidence>
<proteinExistence type="predicted"/>
<dbReference type="EMBL" id="JAMOIL010000010">
    <property type="protein sequence ID" value="MCM0620563.1"/>
    <property type="molecule type" value="Genomic_DNA"/>
</dbReference>
<comment type="caution">
    <text evidence="2">The sequence shown here is derived from an EMBL/GenBank/DDBJ whole genome shotgun (WGS) entry which is preliminary data.</text>
</comment>
<name>A0A9X2D717_9ACTN</name>
<evidence type="ECO:0000313" key="2">
    <source>
        <dbReference type="EMBL" id="MCM0620563.1"/>
    </source>
</evidence>
<feature type="domain" description="ARB-07466-like C-terminal" evidence="1">
    <location>
        <begin position="197"/>
        <end position="303"/>
    </location>
</feature>
<protein>
    <recommendedName>
        <fullName evidence="1">ARB-07466-like C-terminal domain-containing protein</fullName>
    </recommendedName>
</protein>
<dbReference type="Proteomes" id="UP001139485">
    <property type="component" value="Unassembled WGS sequence"/>
</dbReference>
<organism evidence="2 3">
    <name type="scientific">Nocardioides bruguierae</name>
    <dbReference type="NCBI Taxonomy" id="2945102"/>
    <lineage>
        <taxon>Bacteria</taxon>
        <taxon>Bacillati</taxon>
        <taxon>Actinomycetota</taxon>
        <taxon>Actinomycetes</taxon>
        <taxon>Propionibacteriales</taxon>
        <taxon>Nocardioidaceae</taxon>
        <taxon>Nocardioides</taxon>
    </lineage>
</organism>
<accession>A0A9X2D717</accession>
<dbReference type="AlphaFoldDB" id="A0A9X2D717"/>
<dbReference type="Pfam" id="PF26571">
    <property type="entry name" value="VldE"/>
    <property type="match status" value="1"/>
</dbReference>
<evidence type="ECO:0000313" key="3">
    <source>
        <dbReference type="Proteomes" id="UP001139485"/>
    </source>
</evidence>